<dbReference type="Pfam" id="PF04970">
    <property type="entry name" value="LRAT"/>
    <property type="match status" value="1"/>
</dbReference>
<keyword evidence="1" id="KW-0812">Transmembrane</keyword>
<evidence type="ECO:0000313" key="4">
    <source>
        <dbReference type="Proteomes" id="UP000796880"/>
    </source>
</evidence>
<dbReference type="InterPro" id="IPR007053">
    <property type="entry name" value="LRAT_dom"/>
</dbReference>
<keyword evidence="1" id="KW-0472">Membrane</keyword>
<feature type="domain" description="LRAT" evidence="2">
    <location>
        <begin position="20"/>
        <end position="144"/>
    </location>
</feature>
<reference evidence="3" key="1">
    <citation type="submission" date="2020-03" db="EMBL/GenBank/DDBJ databases">
        <title>A high-quality chromosome-level genome assembly of a woody plant with both climbing and erect habits, Rhamnella rubrinervis.</title>
        <authorList>
            <person name="Lu Z."/>
            <person name="Yang Y."/>
            <person name="Zhu X."/>
            <person name="Sun Y."/>
        </authorList>
    </citation>
    <scope>NUCLEOTIDE SEQUENCE</scope>
    <source>
        <strain evidence="3">BYM</strain>
        <tissue evidence="3">Leaf</tissue>
    </source>
</reference>
<feature type="transmembrane region" description="Helical" evidence="1">
    <location>
        <begin position="175"/>
        <end position="193"/>
    </location>
</feature>
<proteinExistence type="predicted"/>
<evidence type="ECO:0000259" key="2">
    <source>
        <dbReference type="PROSITE" id="PS51934"/>
    </source>
</evidence>
<evidence type="ECO:0000256" key="1">
    <source>
        <dbReference type="SAM" id="Phobius"/>
    </source>
</evidence>
<dbReference type="AlphaFoldDB" id="A0A8K0DNS0"/>
<organism evidence="3 4">
    <name type="scientific">Rhamnella rubrinervis</name>
    <dbReference type="NCBI Taxonomy" id="2594499"/>
    <lineage>
        <taxon>Eukaryota</taxon>
        <taxon>Viridiplantae</taxon>
        <taxon>Streptophyta</taxon>
        <taxon>Embryophyta</taxon>
        <taxon>Tracheophyta</taxon>
        <taxon>Spermatophyta</taxon>
        <taxon>Magnoliopsida</taxon>
        <taxon>eudicotyledons</taxon>
        <taxon>Gunneridae</taxon>
        <taxon>Pentapetalae</taxon>
        <taxon>rosids</taxon>
        <taxon>fabids</taxon>
        <taxon>Rosales</taxon>
        <taxon>Rhamnaceae</taxon>
        <taxon>rhamnoid group</taxon>
        <taxon>Rhamneae</taxon>
        <taxon>Rhamnella</taxon>
    </lineage>
</organism>
<keyword evidence="4" id="KW-1185">Reference proteome</keyword>
<dbReference type="Gene3D" id="3.90.1720.10">
    <property type="entry name" value="endopeptidase domain like (from Nostoc punctiforme)"/>
    <property type="match status" value="1"/>
</dbReference>
<evidence type="ECO:0000313" key="3">
    <source>
        <dbReference type="EMBL" id="KAF3434435.1"/>
    </source>
</evidence>
<accession>A0A8K0DNS0</accession>
<dbReference type="OrthoDB" id="68610at2759"/>
<dbReference type="PANTHER" id="PTHR46137:SF3">
    <property type="entry name" value="OS05G0310600 PROTEIN"/>
    <property type="match status" value="1"/>
</dbReference>
<feature type="transmembrane region" description="Helical" evidence="1">
    <location>
        <begin position="153"/>
        <end position="169"/>
    </location>
</feature>
<dbReference type="EMBL" id="VOIH02000011">
    <property type="protein sequence ID" value="KAF3434435.1"/>
    <property type="molecule type" value="Genomic_DNA"/>
</dbReference>
<sequence length="274" mass="30899">MDLMYRKNRRDRLCPGDHIYTWRTGYSYSHHGIYVDDGKVIHLTRGPGFIISSSSTSQNGVVSCRIEDFLRDGQLHRFKYGVNPVVFLIKRAGTCSLAPSSSPEQVLHRAFYLHKHGFGNYNLLGKNCEDFAIYCKTGIPQGYGYLFGRSGQIKSLAAAFFAFTTIPYGQLPFSLIGLAPVVCGLYCFFRLAYDVGFKSQRGAVAVEKLNHLSDTQKEMMEKTSTRWSLSFKRYFGYTLFKDVSQGSSENSIDSSLLLRSDHKGTPILVLDSRE</sequence>
<comment type="caution">
    <text evidence="3">The sequence shown here is derived from an EMBL/GenBank/DDBJ whole genome shotgun (WGS) entry which is preliminary data.</text>
</comment>
<name>A0A8K0DNS0_9ROSA</name>
<protein>
    <recommendedName>
        <fullName evidence="2">LRAT domain-containing protein</fullName>
    </recommendedName>
</protein>
<dbReference type="Proteomes" id="UP000796880">
    <property type="component" value="Unassembled WGS sequence"/>
</dbReference>
<dbReference type="PANTHER" id="PTHR46137">
    <property type="entry name" value="OS05G0310600 PROTEIN"/>
    <property type="match status" value="1"/>
</dbReference>
<keyword evidence="1" id="KW-1133">Transmembrane helix</keyword>
<dbReference type="PROSITE" id="PS51934">
    <property type="entry name" value="LRAT"/>
    <property type="match status" value="1"/>
</dbReference>
<gene>
    <name evidence="3" type="ORF">FNV43_RR25538</name>
</gene>